<dbReference type="STRING" id="1291052.FC18_GL001369"/>
<dbReference type="GO" id="GO:0004519">
    <property type="term" value="F:endonuclease activity"/>
    <property type="evidence" value="ECO:0007669"/>
    <property type="project" value="UniProtKB-KW"/>
</dbReference>
<keyword evidence="9" id="KW-1185">Reference proteome</keyword>
<keyword evidence="6" id="KW-0694">RNA-binding</keyword>
<dbReference type="InterPro" id="IPR038570">
    <property type="entry name" value="HicA_sf"/>
</dbReference>
<proteinExistence type="inferred from homology"/>
<keyword evidence="4" id="KW-0255">Endonuclease</keyword>
<accession>A0A0R1ZKI1</accession>
<dbReference type="PATRIC" id="fig|1291052.5.peg.1388"/>
<evidence type="ECO:0000256" key="6">
    <source>
        <dbReference type="ARBA" id="ARBA00022884"/>
    </source>
</evidence>
<dbReference type="AlphaFoldDB" id="A0A0R1ZKI1"/>
<dbReference type="SUPFAM" id="SSF54786">
    <property type="entry name" value="YcfA/nrd intein domain"/>
    <property type="match status" value="1"/>
</dbReference>
<dbReference type="GO" id="GO:0003729">
    <property type="term" value="F:mRNA binding"/>
    <property type="evidence" value="ECO:0007669"/>
    <property type="project" value="InterPro"/>
</dbReference>
<name>A0A0R1ZKI1_9LACO</name>
<dbReference type="GO" id="GO:0016787">
    <property type="term" value="F:hydrolase activity"/>
    <property type="evidence" value="ECO:0007669"/>
    <property type="project" value="UniProtKB-KW"/>
</dbReference>
<dbReference type="EMBL" id="AYYO01000022">
    <property type="protein sequence ID" value="KRM55473.1"/>
    <property type="molecule type" value="Genomic_DNA"/>
</dbReference>
<evidence type="ECO:0000256" key="5">
    <source>
        <dbReference type="ARBA" id="ARBA00022801"/>
    </source>
</evidence>
<comment type="caution">
    <text evidence="8">The sequence shown here is derived from an EMBL/GenBank/DDBJ whole genome shotgun (WGS) entry which is preliminary data.</text>
</comment>
<keyword evidence="2" id="KW-1277">Toxin-antitoxin system</keyword>
<sequence length="65" mass="7219">MKPKQLEALVLAAGFELQKAKGKGGHRRYLNKITGKTTEIPFHSGELRPATQKAILKDIGYREGK</sequence>
<evidence type="ECO:0000256" key="1">
    <source>
        <dbReference type="ARBA" id="ARBA00006620"/>
    </source>
</evidence>
<gene>
    <name evidence="8" type="ORF">FC18_GL001369</name>
</gene>
<reference evidence="8 9" key="1">
    <citation type="journal article" date="2015" name="Genome Announc.">
        <title>Expanding the biotechnology potential of lactobacilli through comparative genomics of 213 strains and associated genera.</title>
        <authorList>
            <person name="Sun Z."/>
            <person name="Harris H.M."/>
            <person name="McCann A."/>
            <person name="Guo C."/>
            <person name="Argimon S."/>
            <person name="Zhang W."/>
            <person name="Yang X."/>
            <person name="Jeffery I.B."/>
            <person name="Cooney J.C."/>
            <person name="Kagawa T.F."/>
            <person name="Liu W."/>
            <person name="Song Y."/>
            <person name="Salvetti E."/>
            <person name="Wrobel A."/>
            <person name="Rasinkangas P."/>
            <person name="Parkhill J."/>
            <person name="Rea M.C."/>
            <person name="O'Sullivan O."/>
            <person name="Ritari J."/>
            <person name="Douillard F.P."/>
            <person name="Paul Ross R."/>
            <person name="Yang R."/>
            <person name="Briner A.E."/>
            <person name="Felis G.E."/>
            <person name="de Vos W.M."/>
            <person name="Barrangou R."/>
            <person name="Klaenhammer T.R."/>
            <person name="Caufield P.W."/>
            <person name="Cui Y."/>
            <person name="Zhang H."/>
            <person name="O'Toole P.W."/>
        </authorList>
    </citation>
    <scope>NUCLEOTIDE SEQUENCE [LARGE SCALE GENOMIC DNA]</scope>
    <source>
        <strain evidence="8 9">DSM 20505</strain>
    </source>
</reference>
<organism evidence="8 9">
    <name type="scientific">Lacticaseibacillus sharpeae JCM 1186 = DSM 20505</name>
    <dbReference type="NCBI Taxonomy" id="1291052"/>
    <lineage>
        <taxon>Bacteria</taxon>
        <taxon>Bacillati</taxon>
        <taxon>Bacillota</taxon>
        <taxon>Bacilli</taxon>
        <taxon>Lactobacillales</taxon>
        <taxon>Lactobacillaceae</taxon>
        <taxon>Lacticaseibacillus</taxon>
    </lineage>
</organism>
<evidence type="ECO:0000313" key="8">
    <source>
        <dbReference type="EMBL" id="KRM55473.1"/>
    </source>
</evidence>
<dbReference type="Proteomes" id="UP000051679">
    <property type="component" value="Unassembled WGS sequence"/>
</dbReference>
<evidence type="ECO:0000313" key="9">
    <source>
        <dbReference type="Proteomes" id="UP000051679"/>
    </source>
</evidence>
<evidence type="ECO:0000256" key="3">
    <source>
        <dbReference type="ARBA" id="ARBA00022722"/>
    </source>
</evidence>
<comment type="similarity">
    <text evidence="1">Belongs to the HicA mRNA interferase family.</text>
</comment>
<dbReference type="Pfam" id="PF07927">
    <property type="entry name" value="HicA_toxin"/>
    <property type="match status" value="1"/>
</dbReference>
<dbReference type="InterPro" id="IPR012933">
    <property type="entry name" value="HicA_mRNA_interferase"/>
</dbReference>
<evidence type="ECO:0000256" key="2">
    <source>
        <dbReference type="ARBA" id="ARBA00022649"/>
    </source>
</evidence>
<keyword evidence="5" id="KW-0378">Hydrolase</keyword>
<keyword evidence="7" id="KW-0346">Stress response</keyword>
<evidence type="ECO:0000256" key="7">
    <source>
        <dbReference type="ARBA" id="ARBA00023016"/>
    </source>
</evidence>
<keyword evidence="3" id="KW-0540">Nuclease</keyword>
<dbReference type="Gene3D" id="3.30.920.30">
    <property type="entry name" value="Hypothetical protein"/>
    <property type="match status" value="1"/>
</dbReference>
<evidence type="ECO:0000256" key="4">
    <source>
        <dbReference type="ARBA" id="ARBA00022759"/>
    </source>
</evidence>
<protein>
    <submittedName>
        <fullName evidence="8">Uncharacterized protein</fullName>
    </submittedName>
</protein>